<dbReference type="PANTHER" id="PTHR28055">
    <property type="entry name" value="ALTERED INHERITANCE OF MITOCHONDRIA PROTEIN 41, MITOCHONDRIAL"/>
    <property type="match status" value="1"/>
</dbReference>
<accession>A0A0G0CXW8</accession>
<dbReference type="InterPro" id="IPR019004">
    <property type="entry name" value="YqeY/Aim41"/>
</dbReference>
<dbReference type="PANTHER" id="PTHR28055:SF1">
    <property type="entry name" value="ALTERED INHERITANCE OF MITOCHONDRIA PROTEIN 41, MITOCHONDRIAL"/>
    <property type="match status" value="1"/>
</dbReference>
<comment type="caution">
    <text evidence="1">The sequence shown here is derived from an EMBL/GenBank/DDBJ whole genome shotgun (WGS) entry which is preliminary data.</text>
</comment>
<dbReference type="SUPFAM" id="SSF89095">
    <property type="entry name" value="GatB/YqeY motif"/>
    <property type="match status" value="1"/>
</dbReference>
<gene>
    <name evidence="1" type="ORF">UR88_C0004G0015</name>
</gene>
<dbReference type="Pfam" id="PF09424">
    <property type="entry name" value="YqeY"/>
    <property type="match status" value="1"/>
</dbReference>
<dbReference type="Gene3D" id="1.10.10.410">
    <property type="match status" value="1"/>
</dbReference>
<sequence length="152" mass="16997">MLSEKINQDLKTAFKKGDDFYVGVLRMMVAAFKNKEIEKRGKGGKPELSDEEIIEILSKEIKKRKEAANTYAGAGRKDLADKELKEVLIIRDYLPVQASLEEIEKIVTEEIKISGALSQKDFGRVMAAAIKKLKGRSESSLIAELVKKKLGQ</sequence>
<name>A0A0G0CXW8_9BACT</name>
<dbReference type="InterPro" id="IPR003789">
    <property type="entry name" value="Asn/Gln_tRNA_amidoTrase-B-like"/>
</dbReference>
<protein>
    <recommendedName>
        <fullName evidence="3">GatB/YqeY domain-containing protein</fullName>
    </recommendedName>
</protein>
<evidence type="ECO:0008006" key="3">
    <source>
        <dbReference type="Google" id="ProtNLM"/>
    </source>
</evidence>
<dbReference type="AlphaFoldDB" id="A0A0G0CXW8"/>
<dbReference type="Gene3D" id="1.10.1510.10">
    <property type="entry name" value="Uncharacterised protein YqeY/AIM41 PF09424, N-terminal domain"/>
    <property type="match status" value="1"/>
</dbReference>
<organism evidence="1 2">
    <name type="scientific">Candidatus Nomurabacteria bacterium GW2011_GWA1_35_8</name>
    <dbReference type="NCBI Taxonomy" id="1618727"/>
    <lineage>
        <taxon>Bacteria</taxon>
        <taxon>Candidatus Nomuraibacteriota</taxon>
    </lineage>
</organism>
<reference evidence="1 2" key="1">
    <citation type="journal article" date="2015" name="Nature">
        <title>rRNA introns, odd ribosomes, and small enigmatic genomes across a large radiation of phyla.</title>
        <authorList>
            <person name="Brown C.T."/>
            <person name="Hug L.A."/>
            <person name="Thomas B.C."/>
            <person name="Sharon I."/>
            <person name="Castelle C.J."/>
            <person name="Singh A."/>
            <person name="Wilkins M.J."/>
            <person name="Williams K.H."/>
            <person name="Banfield J.F."/>
        </authorList>
    </citation>
    <scope>NUCLEOTIDE SEQUENCE [LARGE SCALE GENOMIC DNA]</scope>
</reference>
<dbReference type="InterPro" id="IPR023168">
    <property type="entry name" value="GatB_Yqey_C_2"/>
</dbReference>
<dbReference type="InterPro" id="IPR042184">
    <property type="entry name" value="YqeY/Aim41_N"/>
</dbReference>
<dbReference type="EMBL" id="LBQW01000004">
    <property type="protein sequence ID" value="KKP85908.1"/>
    <property type="molecule type" value="Genomic_DNA"/>
</dbReference>
<dbReference type="Proteomes" id="UP000186383">
    <property type="component" value="Unassembled WGS sequence"/>
</dbReference>
<dbReference type="GO" id="GO:0016884">
    <property type="term" value="F:carbon-nitrogen ligase activity, with glutamine as amido-N-donor"/>
    <property type="evidence" value="ECO:0007669"/>
    <property type="project" value="InterPro"/>
</dbReference>
<evidence type="ECO:0000313" key="2">
    <source>
        <dbReference type="Proteomes" id="UP000186383"/>
    </source>
</evidence>
<proteinExistence type="predicted"/>
<evidence type="ECO:0000313" key="1">
    <source>
        <dbReference type="EMBL" id="KKP85908.1"/>
    </source>
</evidence>